<comment type="caution">
    <text evidence="1">The sequence shown here is derived from an EMBL/GenBank/DDBJ whole genome shotgun (WGS) entry which is preliminary data.</text>
</comment>
<accession>A0A8K0IS52</accession>
<protein>
    <submittedName>
        <fullName evidence="1">Uncharacterized protein</fullName>
    </submittedName>
</protein>
<dbReference type="AlphaFoldDB" id="A0A8K0IS52"/>
<dbReference type="EMBL" id="CM017884">
    <property type="protein sequence ID" value="KAG1366214.1"/>
    <property type="molecule type" value="Genomic_DNA"/>
</dbReference>
<dbReference type="Proteomes" id="UP000797356">
    <property type="component" value="Chromosome 13"/>
</dbReference>
<sequence>MPTYKTSQLQVCCWFSSPVTFDGRSYTAVVGKKKRRQNNWELILLLNGF</sequence>
<proteinExistence type="predicted"/>
<organism evidence="1 2">
    <name type="scientific">Cocos nucifera</name>
    <name type="common">Coconut palm</name>
    <dbReference type="NCBI Taxonomy" id="13894"/>
    <lineage>
        <taxon>Eukaryota</taxon>
        <taxon>Viridiplantae</taxon>
        <taxon>Streptophyta</taxon>
        <taxon>Embryophyta</taxon>
        <taxon>Tracheophyta</taxon>
        <taxon>Spermatophyta</taxon>
        <taxon>Magnoliopsida</taxon>
        <taxon>Liliopsida</taxon>
        <taxon>Arecaceae</taxon>
        <taxon>Arecoideae</taxon>
        <taxon>Cocoseae</taxon>
        <taxon>Attaleinae</taxon>
        <taxon>Cocos</taxon>
    </lineage>
</organism>
<reference evidence="1" key="1">
    <citation type="journal article" date="2017" name="Gigascience">
        <title>The genome draft of coconut (Cocos nucifera).</title>
        <authorList>
            <person name="Xiao Y."/>
            <person name="Xu P."/>
            <person name="Fan H."/>
            <person name="Baudouin L."/>
            <person name="Xia W."/>
            <person name="Bocs S."/>
            <person name="Xu J."/>
            <person name="Li Q."/>
            <person name="Guo A."/>
            <person name="Zhou L."/>
            <person name="Li J."/>
            <person name="Wu Y."/>
            <person name="Ma Z."/>
            <person name="Armero A."/>
            <person name="Issali A.E."/>
            <person name="Liu N."/>
            <person name="Peng M."/>
            <person name="Yang Y."/>
        </authorList>
    </citation>
    <scope>NUCLEOTIDE SEQUENCE</scope>
    <source>
        <tissue evidence="1">Spear leaf of Hainan Tall coconut</tissue>
    </source>
</reference>
<keyword evidence="2" id="KW-1185">Reference proteome</keyword>
<evidence type="ECO:0000313" key="2">
    <source>
        <dbReference type="Proteomes" id="UP000797356"/>
    </source>
</evidence>
<name>A0A8K0IS52_COCNU</name>
<reference evidence="1" key="2">
    <citation type="submission" date="2019-07" db="EMBL/GenBank/DDBJ databases">
        <authorList>
            <person name="Yang Y."/>
            <person name="Bocs S."/>
            <person name="Baudouin L."/>
        </authorList>
    </citation>
    <scope>NUCLEOTIDE SEQUENCE</scope>
    <source>
        <tissue evidence="1">Spear leaf of Hainan Tall coconut</tissue>
    </source>
</reference>
<gene>
    <name evidence="1" type="ORF">COCNU_13G000040</name>
</gene>
<evidence type="ECO:0000313" key="1">
    <source>
        <dbReference type="EMBL" id="KAG1366214.1"/>
    </source>
</evidence>